<dbReference type="GO" id="GO:0005737">
    <property type="term" value="C:cytoplasm"/>
    <property type="evidence" value="ECO:0007669"/>
    <property type="project" value="UniProtKB-SubCell"/>
</dbReference>
<accession>A0A1D8PA59</accession>
<keyword evidence="5 9" id="KW-0808">Transferase</keyword>
<dbReference type="FunFam" id="1.10.10.10:FF:000214">
    <property type="entry name" value="Methylated-DNA--protein-cysteine methyltransferase"/>
    <property type="match status" value="1"/>
</dbReference>
<dbReference type="InterPro" id="IPR036631">
    <property type="entry name" value="MGMT_N_sf"/>
</dbReference>
<dbReference type="InterPro" id="IPR036217">
    <property type="entry name" value="MethylDNA_cys_MeTrfase_DNAb"/>
</dbReference>
<dbReference type="Pfam" id="PF02870">
    <property type="entry name" value="Methyltransf_1N"/>
    <property type="match status" value="1"/>
</dbReference>
<dbReference type="Gene3D" id="3.30.160.70">
    <property type="entry name" value="Methylated DNA-protein cysteine methyltransferase domain"/>
    <property type="match status" value="1"/>
</dbReference>
<comment type="catalytic activity">
    <reaction evidence="1 9">
        <text>a 4-O-methyl-thymidine in DNA + L-cysteinyl-[protein] = a thymidine in DNA + S-methyl-L-cysteinyl-[protein]</text>
        <dbReference type="Rhea" id="RHEA:53428"/>
        <dbReference type="Rhea" id="RHEA-COMP:10131"/>
        <dbReference type="Rhea" id="RHEA-COMP:10132"/>
        <dbReference type="Rhea" id="RHEA-COMP:13555"/>
        <dbReference type="Rhea" id="RHEA-COMP:13556"/>
        <dbReference type="ChEBI" id="CHEBI:29950"/>
        <dbReference type="ChEBI" id="CHEBI:82612"/>
        <dbReference type="ChEBI" id="CHEBI:137386"/>
        <dbReference type="ChEBI" id="CHEBI:137387"/>
        <dbReference type="EC" id="2.1.1.63"/>
    </reaction>
</comment>
<evidence type="ECO:0000313" key="13">
    <source>
        <dbReference type="Proteomes" id="UP000176050"/>
    </source>
</evidence>
<dbReference type="PANTHER" id="PTHR10815">
    <property type="entry name" value="METHYLATED-DNA--PROTEIN-CYSTEINE METHYLTRANSFERASE"/>
    <property type="match status" value="1"/>
</dbReference>
<dbReference type="EC" id="2.1.1.63" evidence="9"/>
<evidence type="ECO:0000256" key="9">
    <source>
        <dbReference type="HAMAP-Rule" id="MF_00772"/>
    </source>
</evidence>
<dbReference type="InterPro" id="IPR008332">
    <property type="entry name" value="MethylG_MeTrfase_N"/>
</dbReference>
<comment type="similarity">
    <text evidence="2 9">Belongs to the MGMT family.</text>
</comment>
<keyword evidence="3 9" id="KW-0963">Cytoplasm</keyword>
<comment type="miscellaneous">
    <text evidence="9">This enzyme catalyzes only one turnover and therefore is not strictly catalytic. According to one definition, an enzyme is a biocatalyst that acts repeatedly and over many reaction cycles.</text>
</comment>
<evidence type="ECO:0000256" key="8">
    <source>
        <dbReference type="ARBA" id="ARBA00049348"/>
    </source>
</evidence>
<dbReference type="OrthoDB" id="9802228at2"/>
<protein>
    <recommendedName>
        <fullName evidence="9">Methylated-DNA--protein-cysteine methyltransferase</fullName>
        <ecNumber evidence="9">2.1.1.63</ecNumber>
    </recommendedName>
    <alternativeName>
        <fullName evidence="9">6-O-methylguanine-DNA methyltransferase</fullName>
        <shortName evidence="9">MGMT</shortName>
    </alternativeName>
    <alternativeName>
        <fullName evidence="9">O-6-methylguanine-DNA-alkyltransferase</fullName>
    </alternativeName>
</protein>
<dbReference type="PANTHER" id="PTHR10815:SF13">
    <property type="entry name" value="METHYLATED-DNA--PROTEIN-CYSTEINE METHYLTRANSFERASE"/>
    <property type="match status" value="1"/>
</dbReference>
<evidence type="ECO:0000313" key="12">
    <source>
        <dbReference type="EMBL" id="AOW21401.1"/>
    </source>
</evidence>
<dbReference type="InterPro" id="IPR023546">
    <property type="entry name" value="MGMT"/>
</dbReference>
<evidence type="ECO:0000256" key="1">
    <source>
        <dbReference type="ARBA" id="ARBA00001286"/>
    </source>
</evidence>
<sequence length="164" mass="18677">MDYKFTYYKTPIGTAKIEGDENGIVSITVLDETLNSIADQNIFDIPECLQECIHQLDEYFNGSRKEFSLKLNPIGTDFQKSVWKELLNIPFGKRKTYMEQTKKLGDPKAIRAVASANGKNPIWIVIPCHRVVGSDGSLTGYAGGIWRKKWLLEHESDFKQQSLF</sequence>
<dbReference type="AlphaFoldDB" id="A0A1D8PA59"/>
<dbReference type="PROSITE" id="PS00374">
    <property type="entry name" value="MGMT"/>
    <property type="match status" value="1"/>
</dbReference>
<evidence type="ECO:0000256" key="6">
    <source>
        <dbReference type="ARBA" id="ARBA00022763"/>
    </source>
</evidence>
<dbReference type="NCBIfam" id="TIGR00589">
    <property type="entry name" value="ogt"/>
    <property type="match status" value="1"/>
</dbReference>
<comment type="catalytic activity">
    <reaction evidence="8 9">
        <text>a 6-O-methyl-2'-deoxyguanosine in DNA + L-cysteinyl-[protein] = S-methyl-L-cysteinyl-[protein] + a 2'-deoxyguanosine in DNA</text>
        <dbReference type="Rhea" id="RHEA:24000"/>
        <dbReference type="Rhea" id="RHEA-COMP:10131"/>
        <dbReference type="Rhea" id="RHEA-COMP:10132"/>
        <dbReference type="Rhea" id="RHEA-COMP:11367"/>
        <dbReference type="Rhea" id="RHEA-COMP:11368"/>
        <dbReference type="ChEBI" id="CHEBI:29950"/>
        <dbReference type="ChEBI" id="CHEBI:82612"/>
        <dbReference type="ChEBI" id="CHEBI:85445"/>
        <dbReference type="ChEBI" id="CHEBI:85448"/>
        <dbReference type="EC" id="2.1.1.63"/>
    </reaction>
</comment>
<evidence type="ECO:0000256" key="2">
    <source>
        <dbReference type="ARBA" id="ARBA00008711"/>
    </source>
</evidence>
<feature type="domain" description="Methylguanine DNA methyltransferase ribonuclease-like" evidence="11">
    <location>
        <begin position="5"/>
        <end position="72"/>
    </location>
</feature>
<name>A0A1D8PA59_9FLAO</name>
<dbReference type="STRING" id="1850246.LPB138_12245"/>
<feature type="active site" description="Nucleophile; methyl group acceptor" evidence="9">
    <location>
        <position position="128"/>
    </location>
</feature>
<comment type="subcellular location">
    <subcellularLocation>
        <location evidence="9">Cytoplasm</location>
    </subcellularLocation>
</comment>
<dbReference type="HAMAP" id="MF_00772">
    <property type="entry name" value="OGT"/>
    <property type="match status" value="1"/>
</dbReference>
<reference evidence="12 13" key="1">
    <citation type="submission" date="2016-10" db="EMBL/GenBank/DDBJ databases">
        <title>Lutibacter sp. LPB0138, isolated from marine gastropod.</title>
        <authorList>
            <person name="Kim E."/>
            <person name="Yi H."/>
        </authorList>
    </citation>
    <scope>NUCLEOTIDE SEQUENCE [LARGE SCALE GENOMIC DNA]</scope>
    <source>
        <strain evidence="12 13">LPB0138</strain>
    </source>
</reference>
<dbReference type="Proteomes" id="UP000176050">
    <property type="component" value="Chromosome"/>
</dbReference>
<evidence type="ECO:0000259" key="11">
    <source>
        <dbReference type="Pfam" id="PF02870"/>
    </source>
</evidence>
<keyword evidence="4 9" id="KW-0489">Methyltransferase</keyword>
<dbReference type="KEGG" id="lul:LPB138_12245"/>
<dbReference type="GO" id="GO:0003908">
    <property type="term" value="F:methylated-DNA-[protein]-cysteine S-methyltransferase activity"/>
    <property type="evidence" value="ECO:0007669"/>
    <property type="project" value="UniProtKB-UniRule"/>
</dbReference>
<dbReference type="InterPro" id="IPR001497">
    <property type="entry name" value="MethylDNA_cys_MeTrfase_AS"/>
</dbReference>
<dbReference type="Gene3D" id="1.10.10.10">
    <property type="entry name" value="Winged helix-like DNA-binding domain superfamily/Winged helix DNA-binding domain"/>
    <property type="match status" value="1"/>
</dbReference>
<dbReference type="EMBL" id="CP017478">
    <property type="protein sequence ID" value="AOW21401.1"/>
    <property type="molecule type" value="Genomic_DNA"/>
</dbReference>
<keyword evidence="7 9" id="KW-0234">DNA repair</keyword>
<proteinExistence type="inferred from homology"/>
<keyword evidence="6 9" id="KW-0227">DNA damage</keyword>
<keyword evidence="13" id="KW-1185">Reference proteome</keyword>
<evidence type="ECO:0000256" key="7">
    <source>
        <dbReference type="ARBA" id="ARBA00023204"/>
    </source>
</evidence>
<dbReference type="CDD" id="cd06445">
    <property type="entry name" value="ATase"/>
    <property type="match status" value="1"/>
</dbReference>
<dbReference type="GO" id="GO:0032259">
    <property type="term" value="P:methylation"/>
    <property type="evidence" value="ECO:0007669"/>
    <property type="project" value="UniProtKB-KW"/>
</dbReference>
<dbReference type="GO" id="GO:0006307">
    <property type="term" value="P:DNA alkylation repair"/>
    <property type="evidence" value="ECO:0007669"/>
    <property type="project" value="UniProtKB-UniRule"/>
</dbReference>
<dbReference type="InterPro" id="IPR036388">
    <property type="entry name" value="WH-like_DNA-bd_sf"/>
</dbReference>
<gene>
    <name evidence="12" type="ORF">LPB138_12245</name>
</gene>
<feature type="domain" description="Methylated-DNA-[protein]-cysteine S-methyltransferase DNA binding" evidence="10">
    <location>
        <begin position="77"/>
        <end position="156"/>
    </location>
</feature>
<comment type="function">
    <text evidence="9">Involved in the cellular defense against the biological effects of O6-methylguanine (O6-MeG) and O4-methylthymine (O4-MeT) in DNA. Repairs the methylated nucleobase in DNA by stoichiometrically transferring the methyl group to a cysteine residue in the enzyme. This is a suicide reaction: the enzyme is irreversibly inactivated.</text>
</comment>
<dbReference type="SUPFAM" id="SSF46767">
    <property type="entry name" value="Methylated DNA-protein cysteine methyltransferase, C-terminal domain"/>
    <property type="match status" value="1"/>
</dbReference>
<dbReference type="InterPro" id="IPR014048">
    <property type="entry name" value="MethylDNA_cys_MeTrfase_DNA-bd"/>
</dbReference>
<evidence type="ECO:0000256" key="5">
    <source>
        <dbReference type="ARBA" id="ARBA00022679"/>
    </source>
</evidence>
<evidence type="ECO:0000256" key="3">
    <source>
        <dbReference type="ARBA" id="ARBA00022490"/>
    </source>
</evidence>
<organism evidence="12 13">
    <name type="scientific">Urechidicola croceus</name>
    <dbReference type="NCBI Taxonomy" id="1850246"/>
    <lineage>
        <taxon>Bacteria</taxon>
        <taxon>Pseudomonadati</taxon>
        <taxon>Bacteroidota</taxon>
        <taxon>Flavobacteriia</taxon>
        <taxon>Flavobacteriales</taxon>
        <taxon>Flavobacteriaceae</taxon>
        <taxon>Urechidicola</taxon>
    </lineage>
</organism>
<dbReference type="SUPFAM" id="SSF53155">
    <property type="entry name" value="Methylated DNA-protein cysteine methyltransferase domain"/>
    <property type="match status" value="1"/>
</dbReference>
<evidence type="ECO:0000256" key="4">
    <source>
        <dbReference type="ARBA" id="ARBA00022603"/>
    </source>
</evidence>
<dbReference type="Pfam" id="PF01035">
    <property type="entry name" value="DNA_binding_1"/>
    <property type="match status" value="1"/>
</dbReference>
<dbReference type="RefSeq" id="WP_070237561.1">
    <property type="nucleotide sequence ID" value="NZ_CP017478.1"/>
</dbReference>
<evidence type="ECO:0000259" key="10">
    <source>
        <dbReference type="Pfam" id="PF01035"/>
    </source>
</evidence>